<comment type="caution">
    <text evidence="1">The sequence shown here is derived from an EMBL/GenBank/DDBJ whole genome shotgun (WGS) entry which is preliminary data.</text>
</comment>
<evidence type="ECO:0000313" key="1">
    <source>
        <dbReference type="EMBL" id="MBR7619178.1"/>
    </source>
</evidence>
<evidence type="ECO:0008006" key="3">
    <source>
        <dbReference type="Google" id="ProtNLM"/>
    </source>
</evidence>
<dbReference type="AlphaFoldDB" id="A0A941D2R5"/>
<name>A0A941D2R5_9CAUL</name>
<evidence type="ECO:0000313" key="2">
    <source>
        <dbReference type="Proteomes" id="UP000622580"/>
    </source>
</evidence>
<accession>A0A941D2R5</accession>
<sequence>MNAQKIAPRQHHAAVEDFIESGAHLFEKPVDPAAAAALLAQIRADRHFDHRLFLSEAEFDADPQYVGVNPRPGRNLLERFEDQLAFVEQDANIVDGVTALLGPGYTILNKKVVCGVSQTSVPAWIRARILGNPVNNLGAYVRPEYRDVTYFYGIDFHQDLIDYKERPADFLTLYVYLHPVSRQDAPLFLLKGSHRLGGTVFPHDLTATSDASWTYRDGQGGVVETDQLILTGGAGFTAMWHACTLHGTQPDAADHERISLRYLLAQGPDHAGMDEVNATLQGPLLLTQTRTDLAADGQAQVKRNTINQA</sequence>
<keyword evidence="2" id="KW-1185">Reference proteome</keyword>
<dbReference type="Gene3D" id="2.60.120.620">
    <property type="entry name" value="q2cbj1_9rhob like domain"/>
    <property type="match status" value="1"/>
</dbReference>
<dbReference type="Proteomes" id="UP000622580">
    <property type="component" value="Unassembled WGS sequence"/>
</dbReference>
<organism evidence="1 2">
    <name type="scientific">Phenylobacterium glaciei</name>
    <dbReference type="NCBI Taxonomy" id="2803784"/>
    <lineage>
        <taxon>Bacteria</taxon>
        <taxon>Pseudomonadati</taxon>
        <taxon>Pseudomonadota</taxon>
        <taxon>Alphaproteobacteria</taxon>
        <taxon>Caulobacterales</taxon>
        <taxon>Caulobacteraceae</taxon>
        <taxon>Phenylobacterium</taxon>
    </lineage>
</organism>
<gene>
    <name evidence="1" type="ORF">JKL49_07225</name>
</gene>
<dbReference type="SUPFAM" id="SSF51197">
    <property type="entry name" value="Clavaminate synthase-like"/>
    <property type="match status" value="1"/>
</dbReference>
<dbReference type="EMBL" id="JAGSGD010000001">
    <property type="protein sequence ID" value="MBR7619178.1"/>
    <property type="molecule type" value="Genomic_DNA"/>
</dbReference>
<proteinExistence type="predicted"/>
<reference evidence="1" key="1">
    <citation type="submission" date="2021-04" db="EMBL/GenBank/DDBJ databases">
        <title>Draft genome assembly of strain Phenylobacterium sp. 20VBR1 using MiniION and Illumina platforms.</title>
        <authorList>
            <person name="Thomas F.A."/>
            <person name="Krishnan K.P."/>
            <person name="Sinha R.K."/>
        </authorList>
    </citation>
    <scope>NUCLEOTIDE SEQUENCE</scope>
    <source>
        <strain evidence="1">20VBR1</strain>
    </source>
</reference>
<dbReference type="RefSeq" id="WP_215339389.1">
    <property type="nucleotide sequence ID" value="NZ_JAGSGD010000001.1"/>
</dbReference>
<protein>
    <recommendedName>
        <fullName evidence="3">Phytanoyl-CoA dioxygenase family protein</fullName>
    </recommendedName>
</protein>